<feature type="region of interest" description="Disordered" evidence="1">
    <location>
        <begin position="69"/>
        <end position="88"/>
    </location>
</feature>
<evidence type="ECO:0000256" key="1">
    <source>
        <dbReference type="SAM" id="MobiDB-lite"/>
    </source>
</evidence>
<evidence type="ECO:0000256" key="2">
    <source>
        <dbReference type="SAM" id="Phobius"/>
    </source>
</evidence>
<organism evidence="3 4">
    <name type="scientific">Entomortierella parvispora</name>
    <dbReference type="NCBI Taxonomy" id="205924"/>
    <lineage>
        <taxon>Eukaryota</taxon>
        <taxon>Fungi</taxon>
        <taxon>Fungi incertae sedis</taxon>
        <taxon>Mucoromycota</taxon>
        <taxon>Mortierellomycotina</taxon>
        <taxon>Mortierellomycetes</taxon>
        <taxon>Mortierellales</taxon>
        <taxon>Mortierellaceae</taxon>
        <taxon>Entomortierella</taxon>
    </lineage>
</organism>
<reference evidence="3" key="2">
    <citation type="journal article" date="2022" name="Microbiol. Resour. Announc.">
        <title>Whole-Genome Sequence of Entomortierella parvispora E1425, a Mucoromycotan Fungus Associated with Burkholderiaceae-Related Endosymbiotic Bacteria.</title>
        <authorList>
            <person name="Herlambang A."/>
            <person name="Guo Y."/>
            <person name="Takashima Y."/>
            <person name="Narisawa K."/>
            <person name="Ohta H."/>
            <person name="Nishizawa T."/>
        </authorList>
    </citation>
    <scope>NUCLEOTIDE SEQUENCE</scope>
    <source>
        <strain evidence="3">E1425</strain>
    </source>
</reference>
<proteinExistence type="predicted"/>
<protein>
    <submittedName>
        <fullName evidence="3">Uncharacterized protein</fullName>
    </submittedName>
</protein>
<feature type="region of interest" description="Disordered" evidence="1">
    <location>
        <begin position="1"/>
        <end position="34"/>
    </location>
</feature>
<sequence>MTSSSEHPFADSWSTSPLPFSSSEDAHHTLENFSPPVPAKNDVFAFQTLQFSFQARGVELTPPVLIATNSIDPNNDNDNGNNNNNDEVQINNNNIDLTGGSTLSVVQPSRATISRSKVSHSGVELNGTMTLAYMACQMLPDPIHVREVSMAPSDASHSPVLSRGTAATGGAAVTTAATTTAATTPLPSETVVEGDPLRRLVESAFAIEYFKDQDCSQFLMATAGSKVNIQEAEDRWINTYDDRLDSRTGATTGLFDPKTFKDNIRHGRAVSVRWVGLVSLSEFLLEKSKRVQDLERRRHMRRAIVGSARKVTRDVEEDDDEDDDDEDDDEEEDDEEEDDEEEDDEEEDDESVDDDDEDDDHDDDEDEVDNDAHIQDDEDDSSPDKRHEINGEENGYVSWVPFLPSYIYPPPRIVLDASARVAGSGAQGTVDPTSKHNSTNGGQKGAASRGLDHETSQIVMAGLVVGLLLFLGSFLMAVHYRQRRKKWYEEDGEV</sequence>
<accession>A0A9P3H920</accession>
<feature type="region of interest" description="Disordered" evidence="1">
    <location>
        <begin position="309"/>
        <end position="390"/>
    </location>
</feature>
<keyword evidence="2" id="KW-0812">Transmembrane</keyword>
<feature type="compositionally biased region" description="Acidic residues" evidence="1">
    <location>
        <begin position="315"/>
        <end position="369"/>
    </location>
</feature>
<dbReference type="OrthoDB" id="2449694at2759"/>
<dbReference type="PANTHER" id="PTHR35711">
    <property type="entry name" value="EXPRESSED PROTEIN"/>
    <property type="match status" value="1"/>
</dbReference>
<reference evidence="3" key="1">
    <citation type="submission" date="2021-11" db="EMBL/GenBank/DDBJ databases">
        <authorList>
            <person name="Herlambang A."/>
            <person name="Guo Y."/>
            <person name="Takashima Y."/>
            <person name="Nishizawa T."/>
        </authorList>
    </citation>
    <scope>NUCLEOTIDE SEQUENCE</scope>
    <source>
        <strain evidence="3">E1425</strain>
    </source>
</reference>
<keyword evidence="4" id="KW-1185">Reference proteome</keyword>
<dbReference type="PANTHER" id="PTHR35711:SF1">
    <property type="entry name" value="ECTODERMAL, ISOFORM F"/>
    <property type="match status" value="1"/>
</dbReference>
<feature type="transmembrane region" description="Helical" evidence="2">
    <location>
        <begin position="458"/>
        <end position="478"/>
    </location>
</feature>
<keyword evidence="2" id="KW-0472">Membrane</keyword>
<evidence type="ECO:0000313" key="4">
    <source>
        <dbReference type="Proteomes" id="UP000827284"/>
    </source>
</evidence>
<gene>
    <name evidence="3" type="ORF">EMPS_04669</name>
</gene>
<evidence type="ECO:0000313" key="3">
    <source>
        <dbReference type="EMBL" id="GJJ72312.1"/>
    </source>
</evidence>
<feature type="compositionally biased region" description="Low complexity" evidence="1">
    <location>
        <begin position="12"/>
        <end position="23"/>
    </location>
</feature>
<comment type="caution">
    <text evidence="3">The sequence shown here is derived from an EMBL/GenBank/DDBJ whole genome shotgun (WGS) entry which is preliminary data.</text>
</comment>
<feature type="compositionally biased region" description="Polar residues" evidence="1">
    <location>
        <begin position="430"/>
        <end position="441"/>
    </location>
</feature>
<feature type="region of interest" description="Disordered" evidence="1">
    <location>
        <begin position="424"/>
        <end position="449"/>
    </location>
</feature>
<dbReference type="EMBL" id="BQFW01000006">
    <property type="protein sequence ID" value="GJJ72312.1"/>
    <property type="molecule type" value="Genomic_DNA"/>
</dbReference>
<keyword evidence="2" id="KW-1133">Transmembrane helix</keyword>
<dbReference type="Proteomes" id="UP000827284">
    <property type="component" value="Unassembled WGS sequence"/>
</dbReference>
<name>A0A9P3H920_9FUNG</name>
<dbReference type="AlphaFoldDB" id="A0A9P3H920"/>